<reference evidence="9 10" key="1">
    <citation type="submission" date="2019-11" db="EMBL/GenBank/DDBJ databases">
        <title>Gracilibacillus salitolerans sp. nov., a moderate halophile isolated from a saline soil in northwest China.</title>
        <authorList>
            <person name="Gan L."/>
        </authorList>
    </citation>
    <scope>NUCLEOTIDE SEQUENCE [LARGE SCALE GENOMIC DNA]</scope>
    <source>
        <strain evidence="9 10">SCU50</strain>
    </source>
</reference>
<dbReference type="Proteomes" id="UP000339690">
    <property type="component" value="Chromosome"/>
</dbReference>
<evidence type="ECO:0000256" key="5">
    <source>
        <dbReference type="ARBA" id="ARBA00023136"/>
    </source>
</evidence>
<comment type="similarity">
    <text evidence="2">Belongs to the BMP lipoprotein family.</text>
</comment>
<dbReference type="InterPro" id="IPR003760">
    <property type="entry name" value="PnrA-like"/>
</dbReference>
<keyword evidence="3" id="KW-1003">Cell membrane</keyword>
<dbReference type="GO" id="GO:0005886">
    <property type="term" value="C:plasma membrane"/>
    <property type="evidence" value="ECO:0007669"/>
    <property type="project" value="UniProtKB-SubCell"/>
</dbReference>
<evidence type="ECO:0000256" key="7">
    <source>
        <dbReference type="SAM" id="Phobius"/>
    </source>
</evidence>
<sequence length="327" mass="37070">MEAKRQVKYIIGITLIVVSIFVIFLVFKSNQIMDNMNASETSSTKVLILTTDRLNDQSWGSLAYKGKILIEEEYNVTAEVLGEVDAEKDTSSLVEEYVDQDYELIIGHGREFSEPFYRIINQYKDVQFVTIHGDNIANNLAVYTFNQNEVEVIAGMAAGLKTKSKKIGLIDAVDNKHKDWGFPQGIELIDDKIELIYKVVPERTNKSDAKLFAANLIEEGVDVIYTKGNSYNQEVINYAKEHGIYIIGYLEDQSYMAEDKVLTSVLNNVPMAYSAILRDFLSEEGIKFEKKYLDVDDGVYGIAPFGSMFSEDEIQTIEEVTDHEIPR</sequence>
<dbReference type="PANTHER" id="PTHR34296">
    <property type="entry name" value="TRANSCRIPTIONAL ACTIVATOR PROTEIN MED"/>
    <property type="match status" value="1"/>
</dbReference>
<dbReference type="Pfam" id="PF02608">
    <property type="entry name" value="Bmp"/>
    <property type="match status" value="1"/>
</dbReference>
<keyword evidence="4" id="KW-0732">Signal</keyword>
<dbReference type="SUPFAM" id="SSF53822">
    <property type="entry name" value="Periplasmic binding protein-like I"/>
    <property type="match status" value="1"/>
</dbReference>
<evidence type="ECO:0000313" key="9">
    <source>
        <dbReference type="EMBL" id="QGH34865.1"/>
    </source>
</evidence>
<evidence type="ECO:0000256" key="2">
    <source>
        <dbReference type="ARBA" id="ARBA00008610"/>
    </source>
</evidence>
<dbReference type="EMBL" id="CP045915">
    <property type="protein sequence ID" value="QGH34865.1"/>
    <property type="molecule type" value="Genomic_DNA"/>
</dbReference>
<organism evidence="9 10">
    <name type="scientific">Gracilibacillus salitolerans</name>
    <dbReference type="NCBI Taxonomy" id="2663022"/>
    <lineage>
        <taxon>Bacteria</taxon>
        <taxon>Bacillati</taxon>
        <taxon>Bacillota</taxon>
        <taxon>Bacilli</taxon>
        <taxon>Bacillales</taxon>
        <taxon>Bacillaceae</taxon>
        <taxon>Gracilibacillus</taxon>
    </lineage>
</organism>
<keyword evidence="7" id="KW-1133">Transmembrane helix</keyword>
<evidence type="ECO:0000259" key="8">
    <source>
        <dbReference type="Pfam" id="PF02608"/>
    </source>
</evidence>
<feature type="domain" description="ABC transporter substrate-binding protein PnrA-like" evidence="8">
    <location>
        <begin position="45"/>
        <end position="319"/>
    </location>
</feature>
<comment type="subcellular location">
    <subcellularLocation>
        <location evidence="1">Cell membrane</location>
        <topology evidence="1">Lipid-anchor</topology>
    </subcellularLocation>
</comment>
<dbReference type="AlphaFoldDB" id="A0A5Q2TJL0"/>
<accession>A0A5Q2TJL0</accession>
<feature type="transmembrane region" description="Helical" evidence="7">
    <location>
        <begin position="7"/>
        <end position="27"/>
    </location>
</feature>
<keyword evidence="6" id="KW-0449">Lipoprotein</keyword>
<dbReference type="RefSeq" id="WP_153791465.1">
    <property type="nucleotide sequence ID" value="NZ_CP045915.1"/>
</dbReference>
<dbReference type="InterPro" id="IPR050957">
    <property type="entry name" value="BMP_lipoprotein"/>
</dbReference>
<evidence type="ECO:0000256" key="6">
    <source>
        <dbReference type="ARBA" id="ARBA00023288"/>
    </source>
</evidence>
<dbReference type="KEGG" id="grc:GI584_12825"/>
<protein>
    <submittedName>
        <fullName evidence="9">BMP family ABC transporter substrate-binding protein</fullName>
    </submittedName>
</protein>
<dbReference type="Gene3D" id="3.40.50.2300">
    <property type="match status" value="2"/>
</dbReference>
<dbReference type="InterPro" id="IPR028082">
    <property type="entry name" value="Peripla_BP_I"/>
</dbReference>
<evidence type="ECO:0000313" key="10">
    <source>
        <dbReference type="Proteomes" id="UP000339690"/>
    </source>
</evidence>
<dbReference type="PANTHER" id="PTHR34296:SF2">
    <property type="entry name" value="ABC TRANSPORTER GUANOSINE-BINDING PROTEIN NUPN"/>
    <property type="match status" value="1"/>
</dbReference>
<keyword evidence="7" id="KW-0812">Transmembrane</keyword>
<keyword evidence="10" id="KW-1185">Reference proteome</keyword>
<gene>
    <name evidence="9" type="ORF">GI584_12825</name>
</gene>
<evidence type="ECO:0000256" key="4">
    <source>
        <dbReference type="ARBA" id="ARBA00022729"/>
    </source>
</evidence>
<evidence type="ECO:0000256" key="1">
    <source>
        <dbReference type="ARBA" id="ARBA00004193"/>
    </source>
</evidence>
<proteinExistence type="inferred from homology"/>
<keyword evidence="5 7" id="KW-0472">Membrane</keyword>
<evidence type="ECO:0000256" key="3">
    <source>
        <dbReference type="ARBA" id="ARBA00022475"/>
    </source>
</evidence>
<name>A0A5Q2TJL0_9BACI</name>